<accession>A0A0W0GKG0</accession>
<evidence type="ECO:0000313" key="2">
    <source>
        <dbReference type="Proteomes" id="UP000053947"/>
    </source>
</evidence>
<dbReference type="InterPro" id="IPR008727">
    <property type="entry name" value="PAAR_motif"/>
</dbReference>
<reference evidence="1 2" key="1">
    <citation type="submission" date="2015-06" db="EMBL/GenBank/DDBJ databases">
        <title>Genome sequence of the organohalide-respiring Dehalogenimonas alkenigignens type strain (IP3-3T).</title>
        <authorList>
            <person name="Key T.A."/>
            <person name="Richmond D.P."/>
            <person name="Bowman K.S."/>
            <person name="Cho Y.-J."/>
            <person name="Chun J."/>
            <person name="da Costa M.S."/>
            <person name="Rainey F.A."/>
            <person name="Moe W.M."/>
        </authorList>
    </citation>
    <scope>NUCLEOTIDE SEQUENCE [LARGE SCALE GENOMIC DNA]</scope>
    <source>
        <strain evidence="1 2">IP3-3</strain>
    </source>
</reference>
<gene>
    <name evidence="1" type="ORF">DEALK_18790</name>
</gene>
<dbReference type="PROSITE" id="PS51257">
    <property type="entry name" value="PROKAR_LIPOPROTEIN"/>
    <property type="match status" value="1"/>
</dbReference>
<evidence type="ECO:0000313" key="1">
    <source>
        <dbReference type="EMBL" id="KTB49031.1"/>
    </source>
</evidence>
<dbReference type="RefSeq" id="WP_244881605.1">
    <property type="nucleotide sequence ID" value="NZ_KQ758903.1"/>
</dbReference>
<organism evidence="1 2">
    <name type="scientific">Dehalogenimonas alkenigignens</name>
    <dbReference type="NCBI Taxonomy" id="1217799"/>
    <lineage>
        <taxon>Bacteria</taxon>
        <taxon>Bacillati</taxon>
        <taxon>Chloroflexota</taxon>
        <taxon>Dehalococcoidia</taxon>
        <taxon>Dehalococcoidales</taxon>
        <taxon>Dehalococcoidaceae</taxon>
        <taxon>Dehalogenimonas</taxon>
    </lineage>
</organism>
<dbReference type="Pfam" id="PF05488">
    <property type="entry name" value="PAAR_motif"/>
    <property type="match status" value="1"/>
</dbReference>
<dbReference type="Gene3D" id="2.60.200.60">
    <property type="match status" value="1"/>
</dbReference>
<dbReference type="STRING" id="1217799.DEALK_18790"/>
<comment type="caution">
    <text evidence="1">The sequence shown here is derived from an EMBL/GenBank/DDBJ whole genome shotgun (WGS) entry which is preliminary data.</text>
</comment>
<dbReference type="CDD" id="cd14671">
    <property type="entry name" value="PAAR_like"/>
    <property type="match status" value="1"/>
</dbReference>
<dbReference type="EMBL" id="LFDV01000002">
    <property type="protein sequence ID" value="KTB49031.1"/>
    <property type="molecule type" value="Genomic_DNA"/>
</dbReference>
<name>A0A0W0GKG0_9CHLR</name>
<sequence length="247" mass="25639">MTEMDRRRFLVLSMVSTLGITLSGCAGFSDDMTLDEILEKIREALSSDDDGDEDTNGPVKLAIRYPAGRSENVFVSGWSFGATCSVNGTDMSHNVRWSGTASFSPEIGATTRPTFNSAGSNRLTVSIEVGGKKYEKSINVNAVSSAGYAAIGDKAQCPDDAHGCPACPHPTIGPIISGSPNVLINGRPAARVGDRGVHAACCGPNTYEITSAGPDSNVTINGRRAVRIGAETRHCGGTGQVITAGSG</sequence>
<protein>
    <submittedName>
        <fullName evidence="1">PAAR motif</fullName>
    </submittedName>
</protein>
<keyword evidence="2" id="KW-1185">Reference proteome</keyword>
<proteinExistence type="predicted"/>
<dbReference type="Proteomes" id="UP000053947">
    <property type="component" value="Unassembled WGS sequence"/>
</dbReference>
<dbReference type="AlphaFoldDB" id="A0A0W0GKG0"/>